<proteinExistence type="predicted"/>
<protein>
    <submittedName>
        <fullName evidence="1">Mobile element protein</fullName>
    </submittedName>
</protein>
<sequence length="48" mass="5361">MDIDERPAIVDTRTRIGDWEVDLVIGKGHKGGFARDDSPFKNPTLLAH</sequence>
<reference evidence="1" key="1">
    <citation type="submission" date="2016-10" db="EMBL/GenBank/DDBJ databases">
        <authorList>
            <person name="de Groot N.N."/>
        </authorList>
    </citation>
    <scope>NUCLEOTIDE SEQUENCE</scope>
</reference>
<accession>A0A1W1DXY2</accession>
<evidence type="ECO:0000313" key="1">
    <source>
        <dbReference type="EMBL" id="SFV86477.1"/>
    </source>
</evidence>
<organism evidence="1">
    <name type="scientific">hydrothermal vent metagenome</name>
    <dbReference type="NCBI Taxonomy" id="652676"/>
    <lineage>
        <taxon>unclassified sequences</taxon>
        <taxon>metagenomes</taxon>
        <taxon>ecological metagenomes</taxon>
    </lineage>
</organism>
<gene>
    <name evidence="1" type="ORF">MNB_SUP05-SYMBIONT-4-1368</name>
</gene>
<name>A0A1W1DXY2_9ZZZZ</name>
<dbReference type="AlphaFoldDB" id="A0A1W1DXY2"/>
<dbReference type="EMBL" id="FPHY01000082">
    <property type="protein sequence ID" value="SFV86477.1"/>
    <property type="molecule type" value="Genomic_DNA"/>
</dbReference>